<evidence type="ECO:0000313" key="3">
    <source>
        <dbReference type="Proteomes" id="UP001396334"/>
    </source>
</evidence>
<comment type="caution">
    <text evidence="2">The sequence shown here is derived from an EMBL/GenBank/DDBJ whole genome shotgun (WGS) entry which is preliminary data.</text>
</comment>
<proteinExistence type="predicted"/>
<sequence length="84" mass="9206">MDSISNDAVLSPSSSNGGGRIFGSISTFNTGRRMAAIMAGDARIQSLQAHPESRLEQMKRFLQWCVPFVNNNQPPSFHLVKVSL</sequence>
<feature type="region of interest" description="Disordered" evidence="1">
    <location>
        <begin position="1"/>
        <end position="22"/>
    </location>
</feature>
<dbReference type="Proteomes" id="UP001396334">
    <property type="component" value="Unassembled WGS sequence"/>
</dbReference>
<dbReference type="EMBL" id="JBBPBN010000003">
    <property type="protein sequence ID" value="KAK9044134.1"/>
    <property type="molecule type" value="Genomic_DNA"/>
</dbReference>
<protein>
    <submittedName>
        <fullName evidence="2">Uncharacterized protein</fullName>
    </submittedName>
</protein>
<feature type="compositionally biased region" description="Polar residues" evidence="1">
    <location>
        <begin position="1"/>
        <end position="15"/>
    </location>
</feature>
<keyword evidence="3" id="KW-1185">Reference proteome</keyword>
<name>A0ABR2U3T4_9ROSI</name>
<evidence type="ECO:0000313" key="2">
    <source>
        <dbReference type="EMBL" id="KAK9044134.1"/>
    </source>
</evidence>
<reference evidence="2 3" key="1">
    <citation type="journal article" date="2024" name="G3 (Bethesda)">
        <title>Genome assembly of Hibiscus sabdariffa L. provides insights into metabolisms of medicinal natural products.</title>
        <authorList>
            <person name="Kim T."/>
        </authorList>
    </citation>
    <scope>NUCLEOTIDE SEQUENCE [LARGE SCALE GENOMIC DNA]</scope>
    <source>
        <strain evidence="2">TK-2024</strain>
        <tissue evidence="2">Old leaves</tissue>
    </source>
</reference>
<accession>A0ABR2U3T4</accession>
<organism evidence="2 3">
    <name type="scientific">Hibiscus sabdariffa</name>
    <name type="common">roselle</name>
    <dbReference type="NCBI Taxonomy" id="183260"/>
    <lineage>
        <taxon>Eukaryota</taxon>
        <taxon>Viridiplantae</taxon>
        <taxon>Streptophyta</taxon>
        <taxon>Embryophyta</taxon>
        <taxon>Tracheophyta</taxon>
        <taxon>Spermatophyta</taxon>
        <taxon>Magnoliopsida</taxon>
        <taxon>eudicotyledons</taxon>
        <taxon>Gunneridae</taxon>
        <taxon>Pentapetalae</taxon>
        <taxon>rosids</taxon>
        <taxon>malvids</taxon>
        <taxon>Malvales</taxon>
        <taxon>Malvaceae</taxon>
        <taxon>Malvoideae</taxon>
        <taxon>Hibiscus</taxon>
    </lineage>
</organism>
<gene>
    <name evidence="2" type="ORF">V6N11_072451</name>
</gene>
<evidence type="ECO:0000256" key="1">
    <source>
        <dbReference type="SAM" id="MobiDB-lite"/>
    </source>
</evidence>